<gene>
    <name evidence="2" type="ORF">AN481_12080</name>
</gene>
<evidence type="ECO:0000256" key="1">
    <source>
        <dbReference type="SAM" id="Phobius"/>
    </source>
</evidence>
<dbReference type="AlphaFoldDB" id="A0A1B7VVV2"/>
<comment type="caution">
    <text evidence="2">The sequence shown here is derived from an EMBL/GenBank/DDBJ whole genome shotgun (WGS) entry which is preliminary data.</text>
</comment>
<organism evidence="2 3">
    <name type="scientific">Aphanizomenon flos-aquae LD13</name>
    <dbReference type="NCBI Taxonomy" id="1710894"/>
    <lineage>
        <taxon>Bacteria</taxon>
        <taxon>Bacillati</taxon>
        <taxon>Cyanobacteriota</taxon>
        <taxon>Cyanophyceae</taxon>
        <taxon>Nostocales</taxon>
        <taxon>Aphanizomenonaceae</taxon>
        <taxon>Aphanizomenon</taxon>
    </lineage>
</organism>
<reference evidence="2 3" key="1">
    <citation type="submission" date="2015-09" db="EMBL/GenBank/DDBJ databases">
        <title>Whole genome shotgun sequence assembly of Aphanizomenon flos-aquae UKL13.</title>
        <authorList>
            <person name="Driscoll C."/>
        </authorList>
    </citation>
    <scope>NUCLEOTIDE SEQUENCE [LARGE SCALE GENOMIC DNA]</scope>
    <source>
        <strain evidence="2">MDT13</strain>
    </source>
</reference>
<feature type="transmembrane region" description="Helical" evidence="1">
    <location>
        <begin position="6"/>
        <end position="28"/>
    </location>
</feature>
<proteinExistence type="predicted"/>
<dbReference type="PATRIC" id="fig|1710894.3.peg.156"/>
<keyword evidence="1" id="KW-0472">Membrane</keyword>
<evidence type="ECO:0000313" key="3">
    <source>
        <dbReference type="Proteomes" id="UP000092382"/>
    </source>
</evidence>
<keyword evidence="1" id="KW-0812">Transmembrane</keyword>
<name>A0A1B7VVV2_APHFL</name>
<keyword evidence="1" id="KW-1133">Transmembrane helix</keyword>
<accession>A0A1B7VVV2</accession>
<feature type="transmembrane region" description="Helical" evidence="1">
    <location>
        <begin position="40"/>
        <end position="61"/>
    </location>
</feature>
<dbReference type="Proteomes" id="UP000092382">
    <property type="component" value="Unassembled WGS sequence"/>
</dbReference>
<evidence type="ECO:0000313" key="2">
    <source>
        <dbReference type="EMBL" id="OBQ25042.1"/>
    </source>
</evidence>
<protein>
    <submittedName>
        <fullName evidence="2">Uncharacterized protein</fullName>
    </submittedName>
</protein>
<dbReference type="STRING" id="1803587.GCA_001593825_03062"/>
<dbReference type="EMBL" id="LJOY01000038">
    <property type="protein sequence ID" value="OBQ25042.1"/>
    <property type="molecule type" value="Genomic_DNA"/>
</dbReference>
<sequence>MNNSAFIIFILFAIIWLLMATASVTIFLKSDGQKVHFGKTGLIISISIILPIIMALSYAAFRGTF</sequence>